<organism evidence="2 3">
    <name type="scientific">Haemaphysalis longicornis</name>
    <name type="common">Bush tick</name>
    <dbReference type="NCBI Taxonomy" id="44386"/>
    <lineage>
        <taxon>Eukaryota</taxon>
        <taxon>Metazoa</taxon>
        <taxon>Ecdysozoa</taxon>
        <taxon>Arthropoda</taxon>
        <taxon>Chelicerata</taxon>
        <taxon>Arachnida</taxon>
        <taxon>Acari</taxon>
        <taxon>Parasitiformes</taxon>
        <taxon>Ixodida</taxon>
        <taxon>Ixodoidea</taxon>
        <taxon>Ixodidae</taxon>
        <taxon>Haemaphysalinae</taxon>
        <taxon>Haemaphysalis</taxon>
    </lineage>
</organism>
<dbReference type="Proteomes" id="UP000821853">
    <property type="component" value="Chromosome 2"/>
</dbReference>
<reference evidence="2 3" key="1">
    <citation type="journal article" date="2020" name="Cell">
        <title>Large-Scale Comparative Analyses of Tick Genomes Elucidate Their Genetic Diversity and Vector Capacities.</title>
        <authorList>
            <consortium name="Tick Genome and Microbiome Consortium (TIGMIC)"/>
            <person name="Jia N."/>
            <person name="Wang J."/>
            <person name="Shi W."/>
            <person name="Du L."/>
            <person name="Sun Y."/>
            <person name="Zhan W."/>
            <person name="Jiang J.F."/>
            <person name="Wang Q."/>
            <person name="Zhang B."/>
            <person name="Ji P."/>
            <person name="Bell-Sakyi L."/>
            <person name="Cui X.M."/>
            <person name="Yuan T.T."/>
            <person name="Jiang B.G."/>
            <person name="Yang W.F."/>
            <person name="Lam T.T."/>
            <person name="Chang Q.C."/>
            <person name="Ding S.J."/>
            <person name="Wang X.J."/>
            <person name="Zhu J.G."/>
            <person name="Ruan X.D."/>
            <person name="Zhao L."/>
            <person name="Wei J.T."/>
            <person name="Ye R.Z."/>
            <person name="Que T.C."/>
            <person name="Du C.H."/>
            <person name="Zhou Y.H."/>
            <person name="Cheng J.X."/>
            <person name="Dai P.F."/>
            <person name="Guo W.B."/>
            <person name="Han X.H."/>
            <person name="Huang E.J."/>
            <person name="Li L.F."/>
            <person name="Wei W."/>
            <person name="Gao Y.C."/>
            <person name="Liu J.Z."/>
            <person name="Shao H.Z."/>
            <person name="Wang X."/>
            <person name="Wang C.C."/>
            <person name="Yang T.C."/>
            <person name="Huo Q.B."/>
            <person name="Li W."/>
            <person name="Chen H.Y."/>
            <person name="Chen S.E."/>
            <person name="Zhou L.G."/>
            <person name="Ni X.B."/>
            <person name="Tian J.H."/>
            <person name="Sheng Y."/>
            <person name="Liu T."/>
            <person name="Pan Y.S."/>
            <person name="Xia L.Y."/>
            <person name="Li J."/>
            <person name="Zhao F."/>
            <person name="Cao W.C."/>
        </authorList>
    </citation>
    <scope>NUCLEOTIDE SEQUENCE [LARGE SCALE GENOMIC DNA]</scope>
    <source>
        <strain evidence="2">HaeL-2018</strain>
    </source>
</reference>
<dbReference type="EMBL" id="JABSTR010000004">
    <property type="protein sequence ID" value="KAH9366895.1"/>
    <property type="molecule type" value="Genomic_DNA"/>
</dbReference>
<feature type="region of interest" description="Disordered" evidence="1">
    <location>
        <begin position="1"/>
        <end position="92"/>
    </location>
</feature>
<feature type="compositionally biased region" description="Basic residues" evidence="1">
    <location>
        <begin position="50"/>
        <end position="63"/>
    </location>
</feature>
<dbReference type="VEuPathDB" id="VectorBase:HLOH_060085"/>
<protein>
    <submittedName>
        <fullName evidence="2">Uncharacterized protein</fullName>
    </submittedName>
</protein>
<evidence type="ECO:0000256" key="1">
    <source>
        <dbReference type="SAM" id="MobiDB-lite"/>
    </source>
</evidence>
<dbReference type="AlphaFoldDB" id="A0A9J6FVQ1"/>
<accession>A0A9J6FVQ1</accession>
<evidence type="ECO:0000313" key="2">
    <source>
        <dbReference type="EMBL" id="KAH9366895.1"/>
    </source>
</evidence>
<name>A0A9J6FVQ1_HAELO</name>
<keyword evidence="3" id="KW-1185">Reference proteome</keyword>
<gene>
    <name evidence="2" type="ORF">HPB48_022721</name>
</gene>
<proteinExistence type="predicted"/>
<evidence type="ECO:0000313" key="3">
    <source>
        <dbReference type="Proteomes" id="UP000821853"/>
    </source>
</evidence>
<sequence length="92" mass="10260">MDPLIRQAHLPHGLPDRPLSTLQRSQGYNAASFMGLQAPRRHPRPNATKHGTRHKKRRHRPSTRHGPAGDGHPRAATPKTPSPPRRAGSRRP</sequence>
<feature type="compositionally biased region" description="Polar residues" evidence="1">
    <location>
        <begin position="20"/>
        <end position="29"/>
    </location>
</feature>
<comment type="caution">
    <text evidence="2">The sequence shown here is derived from an EMBL/GenBank/DDBJ whole genome shotgun (WGS) entry which is preliminary data.</text>
</comment>